<evidence type="ECO:0000313" key="2">
    <source>
        <dbReference type="Proteomes" id="UP000239203"/>
    </source>
</evidence>
<dbReference type="EMBL" id="PTIX01000012">
    <property type="protein sequence ID" value="PPK65950.1"/>
    <property type="molecule type" value="Genomic_DNA"/>
</dbReference>
<keyword evidence="2" id="KW-1185">Reference proteome</keyword>
<comment type="caution">
    <text evidence="1">The sequence shown here is derived from an EMBL/GenBank/DDBJ whole genome shotgun (WGS) entry which is preliminary data.</text>
</comment>
<dbReference type="Proteomes" id="UP000239203">
    <property type="component" value="Unassembled WGS sequence"/>
</dbReference>
<organism evidence="1 2">
    <name type="scientific">Actinokineospora auranticolor</name>
    <dbReference type="NCBI Taxonomy" id="155976"/>
    <lineage>
        <taxon>Bacteria</taxon>
        <taxon>Bacillati</taxon>
        <taxon>Actinomycetota</taxon>
        <taxon>Actinomycetes</taxon>
        <taxon>Pseudonocardiales</taxon>
        <taxon>Pseudonocardiaceae</taxon>
        <taxon>Actinokineospora</taxon>
    </lineage>
</organism>
<protein>
    <submittedName>
        <fullName evidence="1">Uncharacterized protein</fullName>
    </submittedName>
</protein>
<sequence length="130" mass="14192">MVHPLGDAGKVSELASDNTESIALHLDEAGVSVDLPRPAHAGDQVQGVPYRPVEFRDDDLPTALERAASWLRRTQEWLGEPVDVIAIHLDYDDGENRPYYDVKLLCNEEDLAGAPIALREHVAKSAPGQG</sequence>
<evidence type="ECO:0000313" key="1">
    <source>
        <dbReference type="EMBL" id="PPK65950.1"/>
    </source>
</evidence>
<gene>
    <name evidence="1" type="ORF">CLV40_112218</name>
</gene>
<dbReference type="AlphaFoldDB" id="A0A2S6GL83"/>
<accession>A0A2S6GL83</accession>
<proteinExistence type="predicted"/>
<name>A0A2S6GL83_9PSEU</name>
<reference evidence="1 2" key="1">
    <citation type="submission" date="2018-02" db="EMBL/GenBank/DDBJ databases">
        <title>Genomic Encyclopedia of Archaeal and Bacterial Type Strains, Phase II (KMG-II): from individual species to whole genera.</title>
        <authorList>
            <person name="Goeker M."/>
        </authorList>
    </citation>
    <scope>NUCLEOTIDE SEQUENCE [LARGE SCALE GENOMIC DNA]</scope>
    <source>
        <strain evidence="1 2">YU 961-1</strain>
    </source>
</reference>